<evidence type="ECO:0000313" key="3">
    <source>
        <dbReference type="Proteomes" id="UP001229244"/>
    </source>
</evidence>
<dbReference type="EMBL" id="JAUSUL010000002">
    <property type="protein sequence ID" value="MDQ0315127.1"/>
    <property type="molecule type" value="Genomic_DNA"/>
</dbReference>
<comment type="caution">
    <text evidence="2">The sequence shown here is derived from an EMBL/GenBank/DDBJ whole genome shotgun (WGS) entry which is preliminary data.</text>
</comment>
<sequence>MTRFRRILLVLLVVLAAPAAQAACLSPDQQRQAVQSGQVVRPGAVQGQVNGELLRLDLCDEGGRLVYVATVLQGGQVTRVTFDARSGSRM</sequence>
<reference evidence="2" key="1">
    <citation type="submission" date="2023-07" db="EMBL/GenBank/DDBJ databases">
        <title>Genomic Encyclopedia of Type Strains, Phase IV (KMG-IV): sequencing the most valuable type-strain genomes for metagenomic binning, comparative biology and taxonomic classification.</title>
        <authorList>
            <person name="Goeker M."/>
        </authorList>
    </citation>
    <scope>NUCLEOTIDE SEQUENCE</scope>
    <source>
        <strain evidence="2">DSM 21202</strain>
    </source>
</reference>
<evidence type="ECO:0000256" key="1">
    <source>
        <dbReference type="SAM" id="SignalP"/>
    </source>
</evidence>
<accession>A0AAE3VNC4</accession>
<feature type="signal peptide" evidence="1">
    <location>
        <begin position="1"/>
        <end position="22"/>
    </location>
</feature>
<dbReference type="Proteomes" id="UP001229244">
    <property type="component" value="Unassembled WGS sequence"/>
</dbReference>
<dbReference type="RefSeq" id="WP_306884966.1">
    <property type="nucleotide sequence ID" value="NZ_JAUSUL010000002.1"/>
</dbReference>
<evidence type="ECO:0000313" key="2">
    <source>
        <dbReference type="EMBL" id="MDQ0315127.1"/>
    </source>
</evidence>
<name>A0AAE3VNC4_9HYPH</name>
<feature type="chain" id="PRO_5041904143" evidence="1">
    <location>
        <begin position="23"/>
        <end position="90"/>
    </location>
</feature>
<proteinExistence type="predicted"/>
<gene>
    <name evidence="2" type="ORF">J2S73_001584</name>
</gene>
<keyword evidence="1" id="KW-0732">Signal</keyword>
<organism evidence="2 3">
    <name type="scientific">Amorphus orientalis</name>
    <dbReference type="NCBI Taxonomy" id="649198"/>
    <lineage>
        <taxon>Bacteria</taxon>
        <taxon>Pseudomonadati</taxon>
        <taxon>Pseudomonadota</taxon>
        <taxon>Alphaproteobacteria</taxon>
        <taxon>Hyphomicrobiales</taxon>
        <taxon>Amorphaceae</taxon>
        <taxon>Amorphus</taxon>
    </lineage>
</organism>
<keyword evidence="3" id="KW-1185">Reference proteome</keyword>
<dbReference type="AlphaFoldDB" id="A0AAE3VNC4"/>
<protein>
    <submittedName>
        <fullName evidence="2">Membrane protein YkoI</fullName>
    </submittedName>
</protein>